<accession>A0A380BUU4</accession>
<dbReference type="Proteomes" id="UP000254893">
    <property type="component" value="Unassembled WGS sequence"/>
</dbReference>
<comment type="similarity">
    <text evidence="1">Belongs to the glycosyltransferase 2 family.</text>
</comment>
<dbReference type="EC" id="2.4.1.-" evidence="6"/>
<dbReference type="Gene3D" id="3.90.550.10">
    <property type="entry name" value="Spore Coat Polysaccharide Biosynthesis Protein SpsA, Chain A"/>
    <property type="match status" value="1"/>
</dbReference>
<keyword evidence="4" id="KW-1133">Transmembrane helix</keyword>
<dbReference type="Pfam" id="PF00535">
    <property type="entry name" value="Glycos_transf_2"/>
    <property type="match status" value="1"/>
</dbReference>
<evidence type="ECO:0000313" key="7">
    <source>
        <dbReference type="Proteomes" id="UP000254893"/>
    </source>
</evidence>
<protein>
    <submittedName>
        <fullName evidence="6">Poly-beta-1,6-N-acetyl-D-glucosamine synthase</fullName>
        <ecNumber evidence="6">2.4.1.-</ecNumber>
    </submittedName>
</protein>
<keyword evidence="3 6" id="KW-0808">Transferase</keyword>
<proteinExistence type="inferred from homology"/>
<sequence>MNIFHFFQSHFTFFYLALFILGIFLLIQLYYILFVYTKVSRYQVQSYQQTTEQVPVSVIICARNEENNLKTFLPLILEQEYAQFEVVVVNDCSNDDTQWVLQDFERKYAHLKVVEIKEHIQLKHNKKFGVTMGIKAARYTHFVFTDADCQPNSPQWLSEMAGAFTDGKEIILGYSPYFRQGGFLNKLIRFETTHTAMSYLSYALKNNAYMGVGRNMAYTKELFFKGKGFTSHMHIKSGDDDLFVNQNATKLNTRIVIHPDAHMYSVPKDSWKSYYKQKARHSGASVLYKKKHQRMLATQLASGILFYITLIACLALFPAMWYYMAGAYALRLLLQVIVFRSIYKKLAVHDLIWWLPFLDLYYYFYICINGLFNRKKPQRSWK</sequence>
<evidence type="ECO:0000259" key="5">
    <source>
        <dbReference type="Pfam" id="PF00535"/>
    </source>
</evidence>
<keyword evidence="4" id="KW-0472">Membrane</keyword>
<feature type="transmembrane region" description="Helical" evidence="4">
    <location>
        <begin position="300"/>
        <end position="324"/>
    </location>
</feature>
<evidence type="ECO:0000313" key="6">
    <source>
        <dbReference type="EMBL" id="SUJ06969.1"/>
    </source>
</evidence>
<dbReference type="EMBL" id="UGYW01000002">
    <property type="protein sequence ID" value="SUJ06969.1"/>
    <property type="molecule type" value="Genomic_DNA"/>
</dbReference>
<dbReference type="SUPFAM" id="SSF53448">
    <property type="entry name" value="Nucleotide-diphospho-sugar transferases"/>
    <property type="match status" value="1"/>
</dbReference>
<dbReference type="AlphaFoldDB" id="A0A380BUU4"/>
<name>A0A380BUU4_SPHSI</name>
<feature type="transmembrane region" description="Helical" evidence="4">
    <location>
        <begin position="351"/>
        <end position="372"/>
    </location>
</feature>
<dbReference type="PANTHER" id="PTHR43630:SF1">
    <property type="entry name" value="POLY-BETA-1,6-N-ACETYL-D-GLUCOSAMINE SYNTHASE"/>
    <property type="match status" value="1"/>
</dbReference>
<dbReference type="InterPro" id="IPR029044">
    <property type="entry name" value="Nucleotide-diphossugar_trans"/>
</dbReference>
<keyword evidence="4" id="KW-0812">Transmembrane</keyword>
<feature type="domain" description="Glycosyltransferase 2-like" evidence="5">
    <location>
        <begin position="57"/>
        <end position="223"/>
    </location>
</feature>
<feature type="transmembrane region" description="Helical" evidence="4">
    <location>
        <begin position="12"/>
        <end position="36"/>
    </location>
</feature>
<reference evidence="6 7" key="1">
    <citation type="submission" date="2018-06" db="EMBL/GenBank/DDBJ databases">
        <authorList>
            <consortium name="Pathogen Informatics"/>
            <person name="Doyle S."/>
        </authorList>
    </citation>
    <scope>NUCLEOTIDE SEQUENCE [LARGE SCALE GENOMIC DNA]</scope>
    <source>
        <strain evidence="6 7">NCTC11388</strain>
    </source>
</reference>
<organism evidence="6 7">
    <name type="scientific">Sphingobacterium spiritivorum</name>
    <name type="common">Flavobacterium spiritivorum</name>
    <dbReference type="NCBI Taxonomy" id="258"/>
    <lineage>
        <taxon>Bacteria</taxon>
        <taxon>Pseudomonadati</taxon>
        <taxon>Bacteroidota</taxon>
        <taxon>Sphingobacteriia</taxon>
        <taxon>Sphingobacteriales</taxon>
        <taxon>Sphingobacteriaceae</taxon>
        <taxon>Sphingobacterium</taxon>
    </lineage>
</organism>
<evidence type="ECO:0000256" key="1">
    <source>
        <dbReference type="ARBA" id="ARBA00006739"/>
    </source>
</evidence>
<dbReference type="InterPro" id="IPR001173">
    <property type="entry name" value="Glyco_trans_2-like"/>
</dbReference>
<evidence type="ECO:0000256" key="4">
    <source>
        <dbReference type="SAM" id="Phobius"/>
    </source>
</evidence>
<keyword evidence="2 6" id="KW-0328">Glycosyltransferase</keyword>
<dbReference type="GO" id="GO:0016757">
    <property type="term" value="F:glycosyltransferase activity"/>
    <property type="evidence" value="ECO:0007669"/>
    <property type="project" value="UniProtKB-KW"/>
</dbReference>
<evidence type="ECO:0000256" key="2">
    <source>
        <dbReference type="ARBA" id="ARBA00022676"/>
    </source>
</evidence>
<gene>
    <name evidence="6" type="primary">pgaC</name>
    <name evidence="6" type="ORF">NCTC11388_01713</name>
</gene>
<evidence type="ECO:0000256" key="3">
    <source>
        <dbReference type="ARBA" id="ARBA00022679"/>
    </source>
</evidence>
<dbReference type="PANTHER" id="PTHR43630">
    <property type="entry name" value="POLY-BETA-1,6-N-ACETYL-D-GLUCOSAMINE SYNTHASE"/>
    <property type="match status" value="1"/>
</dbReference>
<dbReference type="RefSeq" id="WP_115169811.1">
    <property type="nucleotide sequence ID" value="NZ_UGYW01000002.1"/>
</dbReference>